<evidence type="ECO:0000313" key="6">
    <source>
        <dbReference type="Proteomes" id="UP000515135"/>
    </source>
</evidence>
<dbReference type="GO" id="GO:0000151">
    <property type="term" value="C:ubiquitin ligase complex"/>
    <property type="evidence" value="ECO:0007669"/>
    <property type="project" value="TreeGrafter"/>
</dbReference>
<dbReference type="SUPFAM" id="SSF48403">
    <property type="entry name" value="Ankyrin repeat"/>
    <property type="match status" value="1"/>
</dbReference>
<name>A0A6P5AQL0_BRABE</name>
<dbReference type="SMART" id="SM00248">
    <property type="entry name" value="ANK"/>
    <property type="match status" value="5"/>
</dbReference>
<dbReference type="PROSITE" id="PS50088">
    <property type="entry name" value="ANK_REPEAT"/>
    <property type="match status" value="5"/>
</dbReference>
<feature type="repeat" description="ANK" evidence="4">
    <location>
        <begin position="138"/>
        <end position="163"/>
    </location>
</feature>
<dbReference type="Pfam" id="PF12796">
    <property type="entry name" value="Ank_2"/>
    <property type="match status" value="2"/>
</dbReference>
<dbReference type="PROSITE" id="PS50297">
    <property type="entry name" value="ANK_REP_REGION"/>
    <property type="match status" value="4"/>
</dbReference>
<dbReference type="Gene3D" id="1.25.40.20">
    <property type="entry name" value="Ankyrin repeat-containing domain"/>
    <property type="match status" value="2"/>
</dbReference>
<dbReference type="GO" id="GO:0016567">
    <property type="term" value="P:protein ubiquitination"/>
    <property type="evidence" value="ECO:0007669"/>
    <property type="project" value="UniProtKB-UniPathway"/>
</dbReference>
<keyword evidence="6" id="KW-1185">Reference proteome</keyword>
<feature type="repeat" description="ANK" evidence="4">
    <location>
        <begin position="207"/>
        <end position="239"/>
    </location>
</feature>
<dbReference type="PROSITE" id="PS50225">
    <property type="entry name" value="SOCS"/>
    <property type="match status" value="1"/>
</dbReference>
<sequence length="345" mass="38115">MGQVRSRLKKMGAGVSAVESFTDLQRRASESDDESEDFTVKHLFQAAERGDLRTMKRIVEENRIPIDITDNSACTPLFMAAKDGHHECVSLLLRQGALADGLRDVSSSWTPLWIASCGGHTECVRLLIDAGANLECKYPETPLYVATREGHAPVVKLLLQAGALTEFSGIPHHSLIEAAMHGHRDYLECIHLIALSGCDLDEPVNQYQQTALHLCSINKNGACMNTLLAHGASVNVTSNYFLVGVTPLHLATKSGCEHLIKLLVTHGADVYLTDENGRRASDWANSAGKNTGCYRYLKYAESNPRPLVYLARWAVRKTLGRKRLQHINNLAVPPNLVSFLWYKTN</sequence>
<feature type="repeat" description="ANK" evidence="4">
    <location>
        <begin position="72"/>
        <end position="104"/>
    </location>
</feature>
<dbReference type="AlphaFoldDB" id="A0A6P5AQL0"/>
<dbReference type="KEGG" id="bbel:109485269"/>
<evidence type="ECO:0000313" key="7">
    <source>
        <dbReference type="RefSeq" id="XP_019644311.1"/>
    </source>
</evidence>
<dbReference type="UniPathway" id="UPA00143"/>
<keyword evidence="2" id="KW-0677">Repeat</keyword>
<protein>
    <submittedName>
        <fullName evidence="7">Serine/threonine-protein phosphatase 6 regulatory ankyrin repeat subunit A-like</fullName>
    </submittedName>
</protein>
<dbReference type="Pfam" id="PF00023">
    <property type="entry name" value="Ank"/>
    <property type="match status" value="1"/>
</dbReference>
<dbReference type="OrthoDB" id="10252328at2759"/>
<feature type="repeat" description="ANK" evidence="4">
    <location>
        <begin position="243"/>
        <end position="275"/>
    </location>
</feature>
<evidence type="ECO:0000256" key="2">
    <source>
        <dbReference type="ARBA" id="ARBA00022737"/>
    </source>
</evidence>
<gene>
    <name evidence="7" type="primary">LOC109485269</name>
</gene>
<evidence type="ECO:0000256" key="4">
    <source>
        <dbReference type="PROSITE-ProRule" id="PRU00023"/>
    </source>
</evidence>
<organism evidence="6 7">
    <name type="scientific">Branchiostoma belcheri</name>
    <name type="common">Amphioxus</name>
    <dbReference type="NCBI Taxonomy" id="7741"/>
    <lineage>
        <taxon>Eukaryota</taxon>
        <taxon>Metazoa</taxon>
        <taxon>Chordata</taxon>
        <taxon>Cephalochordata</taxon>
        <taxon>Leptocardii</taxon>
        <taxon>Amphioxiformes</taxon>
        <taxon>Branchiostomatidae</taxon>
        <taxon>Branchiostoma</taxon>
    </lineage>
</organism>
<dbReference type="SMART" id="SM00969">
    <property type="entry name" value="SOCS_box"/>
    <property type="match status" value="1"/>
</dbReference>
<evidence type="ECO:0000256" key="3">
    <source>
        <dbReference type="ARBA" id="ARBA00023043"/>
    </source>
</evidence>
<comment type="pathway">
    <text evidence="1">Protein modification; protein ubiquitination.</text>
</comment>
<dbReference type="GeneID" id="109485269"/>
<dbReference type="PANTHER" id="PTHR24173">
    <property type="entry name" value="ANKYRIN REPEAT CONTAINING"/>
    <property type="match status" value="1"/>
</dbReference>
<reference evidence="7" key="1">
    <citation type="submission" date="2025-08" db="UniProtKB">
        <authorList>
            <consortium name="RefSeq"/>
        </authorList>
    </citation>
    <scope>IDENTIFICATION</scope>
    <source>
        <tissue evidence="7">Gonad</tissue>
    </source>
</reference>
<dbReference type="Gene3D" id="1.10.750.20">
    <property type="entry name" value="SOCS box"/>
    <property type="match status" value="1"/>
</dbReference>
<dbReference type="Proteomes" id="UP000515135">
    <property type="component" value="Unplaced"/>
</dbReference>
<dbReference type="InterPro" id="IPR002110">
    <property type="entry name" value="Ankyrin_rpt"/>
</dbReference>
<feature type="domain" description="SOCS box" evidence="5">
    <location>
        <begin position="297"/>
        <end position="345"/>
    </location>
</feature>
<dbReference type="GO" id="GO:0006511">
    <property type="term" value="P:ubiquitin-dependent protein catabolic process"/>
    <property type="evidence" value="ECO:0007669"/>
    <property type="project" value="TreeGrafter"/>
</dbReference>
<accession>A0A6P5AQL0</accession>
<evidence type="ECO:0000256" key="1">
    <source>
        <dbReference type="ARBA" id="ARBA00004906"/>
    </source>
</evidence>
<dbReference type="InterPro" id="IPR036770">
    <property type="entry name" value="Ankyrin_rpt-contain_sf"/>
</dbReference>
<evidence type="ECO:0000259" key="5">
    <source>
        <dbReference type="PROSITE" id="PS50225"/>
    </source>
</evidence>
<feature type="repeat" description="ANK" evidence="4">
    <location>
        <begin position="107"/>
        <end position="139"/>
    </location>
</feature>
<keyword evidence="3 4" id="KW-0040">ANK repeat</keyword>
<dbReference type="RefSeq" id="XP_019644311.1">
    <property type="nucleotide sequence ID" value="XM_019788752.1"/>
</dbReference>
<dbReference type="InterPro" id="IPR001496">
    <property type="entry name" value="SOCS_box"/>
</dbReference>
<dbReference type="PANTHER" id="PTHR24173:SF74">
    <property type="entry name" value="ANKYRIN REPEAT DOMAIN-CONTAINING PROTEIN 16"/>
    <property type="match status" value="1"/>
</dbReference>
<proteinExistence type="predicted"/>
<dbReference type="Pfam" id="PF07525">
    <property type="entry name" value="SOCS_box"/>
    <property type="match status" value="1"/>
</dbReference>